<dbReference type="PANTHER" id="PTHR35205:SF1">
    <property type="entry name" value="ZU5 DOMAIN-CONTAINING PROTEIN"/>
    <property type="match status" value="1"/>
</dbReference>
<evidence type="ECO:0000313" key="2">
    <source>
        <dbReference type="EMBL" id="ERF72741.1"/>
    </source>
</evidence>
<evidence type="ECO:0000313" key="3">
    <source>
        <dbReference type="Proteomes" id="UP000019373"/>
    </source>
</evidence>
<dbReference type="HOGENOM" id="CLU_1165806_0_0_1"/>
<dbReference type="EMBL" id="KE721051">
    <property type="protein sequence ID" value="ERF72741.1"/>
    <property type="molecule type" value="Genomic_DNA"/>
</dbReference>
<dbReference type="RefSeq" id="XP_007801629.1">
    <property type="nucleotide sequence ID" value="XM_007803438.1"/>
</dbReference>
<dbReference type="Gene3D" id="3.40.50.300">
    <property type="entry name" value="P-loop containing nucleotide triphosphate hydrolases"/>
    <property type="match status" value="1"/>
</dbReference>
<dbReference type="GeneID" id="19239748"/>
<feature type="region of interest" description="Disordered" evidence="1">
    <location>
        <begin position="211"/>
        <end position="238"/>
    </location>
</feature>
<keyword evidence="3" id="KW-1185">Reference proteome</keyword>
<dbReference type="PANTHER" id="PTHR35205">
    <property type="entry name" value="NB-ARC AND TPR DOMAIN PROTEIN"/>
    <property type="match status" value="1"/>
</dbReference>
<dbReference type="eggNOG" id="KOG2029">
    <property type="taxonomic scope" value="Eukaryota"/>
</dbReference>
<gene>
    <name evidence="2" type="ORF">EPUS_04794</name>
</gene>
<name>U1GLI0_ENDPU</name>
<evidence type="ECO:0000256" key="1">
    <source>
        <dbReference type="SAM" id="MobiDB-lite"/>
    </source>
</evidence>
<dbReference type="SUPFAM" id="SSF52540">
    <property type="entry name" value="P-loop containing nucleoside triphosphate hydrolases"/>
    <property type="match status" value="1"/>
</dbReference>
<proteinExistence type="predicted"/>
<sequence>MLEREKSFYEQRPMKVLSSLVVEKYSALLEVEQEEQIPADADHSMMCKFEADSEGILEKVCKRIGRIRRGAGTQATDQTVSYNQHFEVSHLLSPAYTEQDDIGRSLESSLALTEAPRQKVQRRFVLWGLGGAGKTQICLKYAQTHRERYWGVFWIDASTRDSIQRGLVQIALILQIDQDTDSVKRALANASKAWLLVFDNADDPDLALNPVLPGGRPRQHNYHQPQSRMSSVQHSRTP</sequence>
<dbReference type="InterPro" id="IPR027417">
    <property type="entry name" value="P-loop_NTPase"/>
</dbReference>
<protein>
    <recommendedName>
        <fullName evidence="4">NB-ARC domain-containing protein</fullName>
    </recommendedName>
</protein>
<reference evidence="3" key="1">
    <citation type="journal article" date="2014" name="BMC Genomics">
        <title>Genome characteristics reveal the impact of lichenization on lichen-forming fungus Endocarpon pusillum Hedwig (Verrucariales, Ascomycota).</title>
        <authorList>
            <person name="Wang Y.-Y."/>
            <person name="Liu B."/>
            <person name="Zhang X.-Y."/>
            <person name="Zhou Q.-M."/>
            <person name="Zhang T."/>
            <person name="Li H."/>
            <person name="Yu Y.-F."/>
            <person name="Zhang X.-L."/>
            <person name="Hao X.-Y."/>
            <person name="Wang M."/>
            <person name="Wang L."/>
            <person name="Wei J.-C."/>
        </authorList>
    </citation>
    <scope>NUCLEOTIDE SEQUENCE [LARGE SCALE GENOMIC DNA]</scope>
    <source>
        <strain evidence="3">Z07020 / HMAS-L-300199</strain>
    </source>
</reference>
<accession>U1GLI0</accession>
<dbReference type="Proteomes" id="UP000019373">
    <property type="component" value="Unassembled WGS sequence"/>
</dbReference>
<evidence type="ECO:0008006" key="4">
    <source>
        <dbReference type="Google" id="ProtNLM"/>
    </source>
</evidence>
<organism evidence="2 3">
    <name type="scientific">Endocarpon pusillum (strain Z07020 / HMAS-L-300199)</name>
    <name type="common">Lichen-forming fungus</name>
    <dbReference type="NCBI Taxonomy" id="1263415"/>
    <lineage>
        <taxon>Eukaryota</taxon>
        <taxon>Fungi</taxon>
        <taxon>Dikarya</taxon>
        <taxon>Ascomycota</taxon>
        <taxon>Pezizomycotina</taxon>
        <taxon>Eurotiomycetes</taxon>
        <taxon>Chaetothyriomycetidae</taxon>
        <taxon>Verrucariales</taxon>
        <taxon>Verrucariaceae</taxon>
        <taxon>Endocarpon</taxon>
    </lineage>
</organism>
<feature type="compositionally biased region" description="Polar residues" evidence="1">
    <location>
        <begin position="222"/>
        <end position="238"/>
    </location>
</feature>
<dbReference type="OrthoDB" id="5342314at2759"/>
<dbReference type="AlphaFoldDB" id="U1GLI0"/>